<dbReference type="Gene3D" id="3.40.50.1820">
    <property type="entry name" value="alpha/beta hydrolase"/>
    <property type="match status" value="1"/>
</dbReference>
<evidence type="ECO:0000259" key="1">
    <source>
        <dbReference type="Pfam" id="PF00135"/>
    </source>
</evidence>
<evidence type="ECO:0000313" key="3">
    <source>
        <dbReference type="Proteomes" id="UP001276854"/>
    </source>
</evidence>
<sequence length="68" mass="7819">MLLFCWRPWEEKDYHLSDVIMDYFSNFAKHGNPNGESLPEWKTTSNSQTDVMIFSDSEIGMGKIAGSK</sequence>
<name>A0ABU4GF30_9CLOT</name>
<evidence type="ECO:0000313" key="2">
    <source>
        <dbReference type="EMBL" id="MDW2796208.1"/>
    </source>
</evidence>
<dbReference type="RefSeq" id="WP_318062484.1">
    <property type="nucleotide sequence ID" value="NZ_JAWONS010000026.1"/>
</dbReference>
<feature type="domain" description="Carboxylesterase type B" evidence="1">
    <location>
        <begin position="10"/>
        <end position="55"/>
    </location>
</feature>
<dbReference type="InterPro" id="IPR029058">
    <property type="entry name" value="AB_hydrolase_fold"/>
</dbReference>
<dbReference type="Proteomes" id="UP001276854">
    <property type="component" value="Unassembled WGS sequence"/>
</dbReference>
<keyword evidence="3" id="KW-1185">Reference proteome</keyword>
<dbReference type="Pfam" id="PF00135">
    <property type="entry name" value="COesterase"/>
    <property type="match status" value="1"/>
</dbReference>
<reference evidence="2 3" key="1">
    <citation type="submission" date="2023-10" db="EMBL/GenBank/DDBJ databases">
        <title>A novel Glycoside Hydrolase 43-Like Enzyme from Clostrdium boliviensis is an Endo-xylanase, and a Candidate for Xylooligosaccharides Production from Different Xylan Substrates.</title>
        <authorList>
            <person name="Alvarez M.T."/>
            <person name="Rocabado-Villegas L.R."/>
            <person name="Salas-Veizaga D.M."/>
            <person name="Linares-Pasten J.A."/>
            <person name="Gudmundsdottir E.E."/>
            <person name="Hreggvidsson G.O."/>
            <person name="Adlercreutz P."/>
            <person name="Nordberg Karlsson E."/>
        </authorList>
    </citation>
    <scope>NUCLEOTIDE SEQUENCE [LARGE SCALE GENOMIC DNA]</scope>
    <source>
        <strain evidence="2 3">E-1</strain>
    </source>
</reference>
<comment type="caution">
    <text evidence="2">The sequence shown here is derived from an EMBL/GenBank/DDBJ whole genome shotgun (WGS) entry which is preliminary data.</text>
</comment>
<dbReference type="InterPro" id="IPR002018">
    <property type="entry name" value="CarbesteraseB"/>
</dbReference>
<protein>
    <submittedName>
        <fullName evidence="2">Carboxylesterase family protein</fullName>
    </submittedName>
</protein>
<proteinExistence type="predicted"/>
<accession>A0ABU4GF30</accession>
<gene>
    <name evidence="2" type="ORF">RZO55_01220</name>
</gene>
<organism evidence="2 3">
    <name type="scientific">Clostridium boliviensis</name>
    <dbReference type="NCBI Taxonomy" id="318465"/>
    <lineage>
        <taxon>Bacteria</taxon>
        <taxon>Bacillati</taxon>
        <taxon>Bacillota</taxon>
        <taxon>Clostridia</taxon>
        <taxon>Eubacteriales</taxon>
        <taxon>Clostridiaceae</taxon>
        <taxon>Clostridium</taxon>
    </lineage>
</organism>
<dbReference type="EMBL" id="JAWONS010000026">
    <property type="protein sequence ID" value="MDW2796208.1"/>
    <property type="molecule type" value="Genomic_DNA"/>
</dbReference>
<dbReference type="SUPFAM" id="SSF53474">
    <property type="entry name" value="alpha/beta-Hydrolases"/>
    <property type="match status" value="1"/>
</dbReference>